<evidence type="ECO:0000313" key="2">
    <source>
        <dbReference type="Proteomes" id="UP000054099"/>
    </source>
</evidence>
<keyword evidence="2" id="KW-1185">Reference proteome</keyword>
<gene>
    <name evidence="1" type="ORF">AS030_13995</name>
</gene>
<dbReference type="Proteomes" id="UP000054099">
    <property type="component" value="Unassembled WGS sequence"/>
</dbReference>
<name>A0A0V8J9Q3_9BACL</name>
<evidence type="ECO:0000313" key="1">
    <source>
        <dbReference type="EMBL" id="KSU83652.1"/>
    </source>
</evidence>
<reference evidence="1 2" key="1">
    <citation type="journal article" date="2014" name="Antonie Van Leeuwenhoek">
        <title>Fictibacillus enclensis sp. nov., isolated from marine sediment.</title>
        <authorList>
            <person name="Dastager S.G."/>
            <person name="Mawlankar R."/>
            <person name="Srinivasan K."/>
            <person name="Tang S.K."/>
            <person name="Lee J.C."/>
            <person name="Ramana V.V."/>
            <person name="Shouche Y.S."/>
        </authorList>
    </citation>
    <scope>NUCLEOTIDE SEQUENCE [LARGE SCALE GENOMIC DNA]</scope>
    <source>
        <strain evidence="1 2">NIO-1003</strain>
    </source>
</reference>
<proteinExistence type="predicted"/>
<protein>
    <submittedName>
        <fullName evidence="1">Uncharacterized protein</fullName>
    </submittedName>
</protein>
<accession>A0A0V8J9Q3</accession>
<organism evidence="1 2">
    <name type="scientific">Fictibacillus enclensis</name>
    <dbReference type="NCBI Taxonomy" id="1017270"/>
    <lineage>
        <taxon>Bacteria</taxon>
        <taxon>Bacillati</taxon>
        <taxon>Bacillota</taxon>
        <taxon>Bacilli</taxon>
        <taxon>Bacillales</taxon>
        <taxon>Fictibacillaceae</taxon>
        <taxon>Fictibacillus</taxon>
    </lineage>
</organism>
<sequence length="60" mass="6794">MEGKGELDHYMGAATTVKTAGDWALLEVPQAEILWNEQKDITSPTFKSKIWIPVKKKEHP</sequence>
<comment type="caution">
    <text evidence="1">The sequence shown here is derived from an EMBL/GenBank/DDBJ whole genome shotgun (WGS) entry which is preliminary data.</text>
</comment>
<dbReference type="EMBL" id="LNQN01000002">
    <property type="protein sequence ID" value="KSU83652.1"/>
    <property type="molecule type" value="Genomic_DNA"/>
</dbReference>
<dbReference type="AlphaFoldDB" id="A0A0V8J9Q3"/>